<evidence type="ECO:0000313" key="2">
    <source>
        <dbReference type="EMBL" id="KNZ60568.1"/>
    </source>
</evidence>
<keyword evidence="3" id="KW-1185">Reference proteome</keyword>
<evidence type="ECO:0000313" key="3">
    <source>
        <dbReference type="Proteomes" id="UP000037035"/>
    </source>
</evidence>
<reference evidence="2 3" key="1">
    <citation type="submission" date="2015-08" db="EMBL/GenBank/DDBJ databases">
        <title>Next Generation Sequencing and Analysis of the Genome of Puccinia sorghi L Schw, the Causal Agent of Maize Common Rust.</title>
        <authorList>
            <person name="Rochi L."/>
            <person name="Burguener G."/>
            <person name="Darino M."/>
            <person name="Turjanski A."/>
            <person name="Kreff E."/>
            <person name="Dieguez M.J."/>
            <person name="Sacco F."/>
        </authorList>
    </citation>
    <scope>NUCLEOTIDE SEQUENCE [LARGE SCALE GENOMIC DNA]</scope>
    <source>
        <strain evidence="2 3">RO10H11247</strain>
    </source>
</reference>
<name>A0A0L6VIH2_9BASI</name>
<organism evidence="2 3">
    <name type="scientific">Puccinia sorghi</name>
    <dbReference type="NCBI Taxonomy" id="27349"/>
    <lineage>
        <taxon>Eukaryota</taxon>
        <taxon>Fungi</taxon>
        <taxon>Dikarya</taxon>
        <taxon>Basidiomycota</taxon>
        <taxon>Pucciniomycotina</taxon>
        <taxon>Pucciniomycetes</taxon>
        <taxon>Pucciniales</taxon>
        <taxon>Pucciniaceae</taxon>
        <taxon>Puccinia</taxon>
    </lineage>
</organism>
<dbReference type="AlphaFoldDB" id="A0A0L6VIH2"/>
<dbReference type="EMBL" id="LAVV01005956">
    <property type="protein sequence ID" value="KNZ60568.1"/>
    <property type="molecule type" value="Genomic_DNA"/>
</dbReference>
<feature type="non-terminal residue" evidence="2">
    <location>
        <position position="105"/>
    </location>
</feature>
<accession>A0A0L6VIH2</accession>
<dbReference type="Pfam" id="PF20515">
    <property type="entry name" value="2OG-FeII_Oxy_6"/>
    <property type="match status" value="1"/>
</dbReference>
<protein>
    <recommendedName>
        <fullName evidence="1">Tet-like 2OG-Fe(II) oxygenase domain-containing protein</fullName>
    </recommendedName>
</protein>
<dbReference type="InterPro" id="IPR046798">
    <property type="entry name" value="2OG-FeII_Oxy_6"/>
</dbReference>
<dbReference type="Proteomes" id="UP000037035">
    <property type="component" value="Unassembled WGS sequence"/>
</dbReference>
<proteinExistence type="predicted"/>
<evidence type="ECO:0000259" key="1">
    <source>
        <dbReference type="Pfam" id="PF20515"/>
    </source>
</evidence>
<comment type="caution">
    <text evidence="2">The sequence shown here is derived from an EMBL/GenBank/DDBJ whole genome shotgun (WGS) entry which is preliminary data.</text>
</comment>
<sequence length="105" mass="12176">TSSCSYFKYQPQCHDLILQQFYLFSTMDPSLKSQYQCLSQHLISQTAYQNPNNLNCPKYAGKMYSIAATVAKDTDRHCKLQSHFPEQKTFIGKQFYLVSSPLFDE</sequence>
<dbReference type="STRING" id="27349.A0A0L6VIH2"/>
<feature type="domain" description="Tet-like 2OG-Fe(II) oxygenase" evidence="1">
    <location>
        <begin position="29"/>
        <end position="105"/>
    </location>
</feature>
<dbReference type="VEuPathDB" id="FungiDB:VP01_15362g1"/>
<feature type="non-terminal residue" evidence="2">
    <location>
        <position position="1"/>
    </location>
</feature>
<gene>
    <name evidence="2" type="ORF">VP01_15362g1</name>
</gene>